<evidence type="ECO:0000313" key="5">
    <source>
        <dbReference type="Proteomes" id="UP000320239"/>
    </source>
</evidence>
<dbReference type="PANTHER" id="PTHR31157">
    <property type="entry name" value="SCP DOMAIN-CONTAINING PROTEIN"/>
    <property type="match status" value="1"/>
</dbReference>
<dbReference type="InterPro" id="IPR035940">
    <property type="entry name" value="CAP_sf"/>
</dbReference>
<dbReference type="Gene3D" id="3.40.33.10">
    <property type="entry name" value="CAP"/>
    <property type="match status" value="1"/>
</dbReference>
<evidence type="ECO:0000313" key="4">
    <source>
        <dbReference type="EMBL" id="TWG12135.1"/>
    </source>
</evidence>
<feature type="chain" id="PRO_5021724104" evidence="2">
    <location>
        <begin position="27"/>
        <end position="288"/>
    </location>
</feature>
<dbReference type="OrthoDB" id="8611574at2"/>
<keyword evidence="2" id="KW-0732">Signal</keyword>
<accession>A0A561VKH6</accession>
<dbReference type="PANTHER" id="PTHR31157:SF1">
    <property type="entry name" value="SCP DOMAIN-CONTAINING PROTEIN"/>
    <property type="match status" value="1"/>
</dbReference>
<sequence length="288" mass="30359">MRKPLVVLGVAAALITGGVVATRALAQEPPDDSAGVTASGLPLSGGDRPAGSPPAGPDAGPAISPPAAAGTPAPPLDAPPAAPADPPADAPTRSPADAPTRSPAGGPARVLVDRAPAERPAETRIRPVVRPRNDVAGAAVDPIAASHTAVTARSVSSSPRSPVQQQILALVNRQRERSGCRPVTLDRRLIEAANRHAADMARREYFEHTSPNGDRAGERVSEAGYHWRWYGENIARGQESPWEAMDGWMNSPQHRENIVDCRLDEMGVGLALDRDRTPYWVQDFATPK</sequence>
<dbReference type="EMBL" id="VIWY01000005">
    <property type="protein sequence ID" value="TWG12135.1"/>
    <property type="molecule type" value="Genomic_DNA"/>
</dbReference>
<feature type="signal peptide" evidence="2">
    <location>
        <begin position="1"/>
        <end position="26"/>
    </location>
</feature>
<feature type="region of interest" description="Disordered" evidence="1">
    <location>
        <begin position="26"/>
        <end position="126"/>
    </location>
</feature>
<name>A0A561VKH6_ACTTI</name>
<keyword evidence="5" id="KW-1185">Reference proteome</keyword>
<feature type="compositionally biased region" description="Low complexity" evidence="1">
    <location>
        <begin position="57"/>
        <end position="71"/>
    </location>
</feature>
<evidence type="ECO:0000256" key="1">
    <source>
        <dbReference type="SAM" id="MobiDB-lite"/>
    </source>
</evidence>
<dbReference type="AlphaFoldDB" id="A0A561VKH6"/>
<comment type="caution">
    <text evidence="4">The sequence shown here is derived from an EMBL/GenBank/DDBJ whole genome shotgun (WGS) entry which is preliminary data.</text>
</comment>
<gene>
    <name evidence="4" type="ORF">FHX34_1052</name>
</gene>
<reference evidence="4 5" key="1">
    <citation type="submission" date="2019-06" db="EMBL/GenBank/DDBJ databases">
        <title>Sequencing the genomes of 1000 actinobacteria strains.</title>
        <authorList>
            <person name="Klenk H.-P."/>
        </authorList>
    </citation>
    <scope>NUCLEOTIDE SEQUENCE [LARGE SCALE GENOMIC DNA]</scope>
    <source>
        <strain evidence="4 5">DSM 43866</strain>
    </source>
</reference>
<evidence type="ECO:0000256" key="2">
    <source>
        <dbReference type="SAM" id="SignalP"/>
    </source>
</evidence>
<dbReference type="Proteomes" id="UP000320239">
    <property type="component" value="Unassembled WGS sequence"/>
</dbReference>
<dbReference type="InterPro" id="IPR014044">
    <property type="entry name" value="CAP_dom"/>
</dbReference>
<feature type="compositionally biased region" description="Pro residues" evidence="1">
    <location>
        <begin position="72"/>
        <end position="89"/>
    </location>
</feature>
<dbReference type="SUPFAM" id="SSF55797">
    <property type="entry name" value="PR-1-like"/>
    <property type="match status" value="1"/>
</dbReference>
<feature type="domain" description="SCP" evidence="3">
    <location>
        <begin position="168"/>
        <end position="284"/>
    </location>
</feature>
<evidence type="ECO:0000259" key="3">
    <source>
        <dbReference type="Pfam" id="PF00188"/>
    </source>
</evidence>
<organism evidence="4 5">
    <name type="scientific">Actinoplanes teichomyceticus</name>
    <dbReference type="NCBI Taxonomy" id="1867"/>
    <lineage>
        <taxon>Bacteria</taxon>
        <taxon>Bacillati</taxon>
        <taxon>Actinomycetota</taxon>
        <taxon>Actinomycetes</taxon>
        <taxon>Micromonosporales</taxon>
        <taxon>Micromonosporaceae</taxon>
        <taxon>Actinoplanes</taxon>
    </lineage>
</organism>
<proteinExistence type="predicted"/>
<dbReference type="RefSeq" id="WP_145830999.1">
    <property type="nucleotide sequence ID" value="NZ_BOMX01000098.1"/>
</dbReference>
<dbReference type="CDD" id="cd05379">
    <property type="entry name" value="CAP_bacterial"/>
    <property type="match status" value="1"/>
</dbReference>
<dbReference type="Pfam" id="PF00188">
    <property type="entry name" value="CAP"/>
    <property type="match status" value="1"/>
</dbReference>
<feature type="compositionally biased region" description="Low complexity" evidence="1">
    <location>
        <begin position="90"/>
        <end position="101"/>
    </location>
</feature>
<feature type="compositionally biased region" description="Basic and acidic residues" evidence="1">
    <location>
        <begin position="111"/>
        <end position="125"/>
    </location>
</feature>
<protein>
    <submittedName>
        <fullName evidence="4">Uncharacterized protein YkwD</fullName>
    </submittedName>
</protein>